<comment type="caution">
    <text evidence="5">The sequence shown here is derived from an EMBL/GenBank/DDBJ whole genome shotgun (WGS) entry which is preliminary data.</text>
</comment>
<proteinExistence type="predicted"/>
<organism evidence="5">
    <name type="scientific">Mycobacterium xenopi 4042</name>
    <dbReference type="NCBI Taxonomy" id="1299334"/>
    <lineage>
        <taxon>Bacteria</taxon>
        <taxon>Bacillati</taxon>
        <taxon>Actinomycetota</taxon>
        <taxon>Actinomycetes</taxon>
        <taxon>Mycobacteriales</taxon>
        <taxon>Mycobacteriaceae</taxon>
        <taxon>Mycobacterium</taxon>
    </lineage>
</organism>
<protein>
    <submittedName>
        <fullName evidence="5">Bacterial regulatory s, tetR family protein</fullName>
    </submittedName>
</protein>
<evidence type="ECO:0000256" key="1">
    <source>
        <dbReference type="ARBA" id="ARBA00023125"/>
    </source>
</evidence>
<sequence>MLLDAAEQLMLEEGYAAVTSRRVAQKAALKPQLVHYYFRTMDDLFLAAFRRRAEEGFACRPKRCSRRSRCGRCGGSAPIPRPPR</sequence>
<evidence type="ECO:0000256" key="3">
    <source>
        <dbReference type="SAM" id="MobiDB-lite"/>
    </source>
</evidence>
<evidence type="ECO:0000256" key="2">
    <source>
        <dbReference type="PROSITE-ProRule" id="PRU00335"/>
    </source>
</evidence>
<dbReference type="EMBL" id="JAOB01000060">
    <property type="protein sequence ID" value="EUA30299.1"/>
    <property type="molecule type" value="Genomic_DNA"/>
</dbReference>
<evidence type="ECO:0000259" key="4">
    <source>
        <dbReference type="PROSITE" id="PS50977"/>
    </source>
</evidence>
<dbReference type="Pfam" id="PF00440">
    <property type="entry name" value="TetR_N"/>
    <property type="match status" value="1"/>
</dbReference>
<dbReference type="InterPro" id="IPR009057">
    <property type="entry name" value="Homeodomain-like_sf"/>
</dbReference>
<dbReference type="AlphaFoldDB" id="X8AFL0"/>
<gene>
    <name evidence="5" type="ORF">I553_4556</name>
</gene>
<feature type="region of interest" description="Disordered" evidence="3">
    <location>
        <begin position="65"/>
        <end position="84"/>
    </location>
</feature>
<name>X8AFL0_MYCXE</name>
<feature type="DNA-binding region" description="H-T-H motif" evidence="2">
    <location>
        <begin position="19"/>
        <end position="38"/>
    </location>
</feature>
<feature type="domain" description="HTH tetR-type" evidence="4">
    <location>
        <begin position="1"/>
        <end position="56"/>
    </location>
</feature>
<dbReference type="GO" id="GO:0003677">
    <property type="term" value="F:DNA binding"/>
    <property type="evidence" value="ECO:0007669"/>
    <property type="project" value="UniProtKB-UniRule"/>
</dbReference>
<evidence type="ECO:0000313" key="5">
    <source>
        <dbReference type="EMBL" id="EUA30299.1"/>
    </source>
</evidence>
<dbReference type="SUPFAM" id="SSF46689">
    <property type="entry name" value="Homeodomain-like"/>
    <property type="match status" value="1"/>
</dbReference>
<dbReference type="PATRIC" id="fig|1299334.3.peg.6232"/>
<dbReference type="PROSITE" id="PS50977">
    <property type="entry name" value="HTH_TETR_2"/>
    <property type="match status" value="1"/>
</dbReference>
<reference evidence="5" key="1">
    <citation type="submission" date="2014-01" db="EMBL/GenBank/DDBJ databases">
        <authorList>
            <person name="Brown-Elliot B."/>
            <person name="Wallace R."/>
            <person name="Lenaerts A."/>
            <person name="Ordway D."/>
            <person name="DeGroote M.A."/>
            <person name="Parker T."/>
            <person name="Sizemore C."/>
            <person name="Tallon L.J."/>
            <person name="Sadzewicz L.K."/>
            <person name="Sengamalay N."/>
            <person name="Fraser C.M."/>
            <person name="Hine E."/>
            <person name="Shefchek K.A."/>
            <person name="Das S.P."/>
            <person name="Tettelin H."/>
        </authorList>
    </citation>
    <scope>NUCLEOTIDE SEQUENCE [LARGE SCALE GENOMIC DNA]</scope>
    <source>
        <strain evidence="5">4042</strain>
    </source>
</reference>
<dbReference type="InterPro" id="IPR001647">
    <property type="entry name" value="HTH_TetR"/>
</dbReference>
<dbReference type="PRINTS" id="PR00455">
    <property type="entry name" value="HTHTETR"/>
</dbReference>
<dbReference type="Gene3D" id="1.10.357.10">
    <property type="entry name" value="Tetracycline Repressor, domain 2"/>
    <property type="match status" value="1"/>
</dbReference>
<accession>X8AFL0</accession>
<keyword evidence="1 2" id="KW-0238">DNA-binding</keyword>